<feature type="region of interest" description="Disordered" evidence="1">
    <location>
        <begin position="176"/>
        <end position="198"/>
    </location>
</feature>
<sequence length="209" mass="23282">MVPKNGPVPKDVQHVIPKEHNWSLVIPKEHLGQTGLTAKKWLAARLGVEKSVRQTHTARGNVHDSHASSTGGSSVPRVPLAGMRVRLAAGGSTSRGYGGVRMARGAKRLEAGVAQVSGFGYERWTVTEGRRPMTTSRRRTSDREKWQRERNDPAEDCHDEGQLGLWRKERDLASRALTDGLRSTPDGDRTNKAAATERQRRRQIRVLWV</sequence>
<protein>
    <submittedName>
        <fullName evidence="3">Uncharacterized protein</fullName>
    </submittedName>
</protein>
<comment type="caution">
    <text evidence="3">The sequence shown here is derived from an EMBL/GenBank/DDBJ whole genome shotgun (WGS) entry which is preliminary data.</text>
</comment>
<dbReference type="EMBL" id="SSTE01021801">
    <property type="protein sequence ID" value="KAA0032400.1"/>
    <property type="molecule type" value="Genomic_DNA"/>
</dbReference>
<dbReference type="Proteomes" id="UP000321947">
    <property type="component" value="Unassembled WGS sequence"/>
</dbReference>
<reference evidence="4 5" key="1">
    <citation type="submission" date="2019-08" db="EMBL/GenBank/DDBJ databases">
        <title>Draft genome sequences of two oriental melons (Cucumis melo L. var makuwa).</title>
        <authorList>
            <person name="Kwon S.-Y."/>
        </authorList>
    </citation>
    <scope>NUCLEOTIDE SEQUENCE [LARGE SCALE GENOMIC DNA]</scope>
    <source>
        <strain evidence="5">cv. Chang Bougi</strain>
        <strain evidence="4">cv. SW 3</strain>
        <tissue evidence="3">Leaf</tissue>
    </source>
</reference>
<proteinExistence type="predicted"/>
<organism evidence="3 5">
    <name type="scientific">Cucumis melo var. makuwa</name>
    <name type="common">Oriental melon</name>
    <dbReference type="NCBI Taxonomy" id="1194695"/>
    <lineage>
        <taxon>Eukaryota</taxon>
        <taxon>Viridiplantae</taxon>
        <taxon>Streptophyta</taxon>
        <taxon>Embryophyta</taxon>
        <taxon>Tracheophyta</taxon>
        <taxon>Spermatophyta</taxon>
        <taxon>Magnoliopsida</taxon>
        <taxon>eudicotyledons</taxon>
        <taxon>Gunneridae</taxon>
        <taxon>Pentapetalae</taxon>
        <taxon>rosids</taxon>
        <taxon>fabids</taxon>
        <taxon>Cucurbitales</taxon>
        <taxon>Cucurbitaceae</taxon>
        <taxon>Benincaseae</taxon>
        <taxon>Cucumis</taxon>
    </lineage>
</organism>
<dbReference type="AlphaFoldDB" id="A0A5D3B910"/>
<dbReference type="EMBL" id="SSTD01019668">
    <property type="protein sequence ID" value="TYJ96350.1"/>
    <property type="molecule type" value="Genomic_DNA"/>
</dbReference>
<evidence type="ECO:0000313" key="2">
    <source>
        <dbReference type="EMBL" id="KAA0032400.1"/>
    </source>
</evidence>
<evidence type="ECO:0000313" key="5">
    <source>
        <dbReference type="Proteomes" id="UP000321947"/>
    </source>
</evidence>
<feature type="compositionally biased region" description="Basic and acidic residues" evidence="1">
    <location>
        <begin position="139"/>
        <end position="162"/>
    </location>
</feature>
<evidence type="ECO:0000313" key="4">
    <source>
        <dbReference type="Proteomes" id="UP000321393"/>
    </source>
</evidence>
<evidence type="ECO:0000256" key="1">
    <source>
        <dbReference type="SAM" id="MobiDB-lite"/>
    </source>
</evidence>
<dbReference type="Proteomes" id="UP000321393">
    <property type="component" value="Unassembled WGS sequence"/>
</dbReference>
<name>A0A5D3B910_CUCMM</name>
<evidence type="ECO:0000313" key="3">
    <source>
        <dbReference type="EMBL" id="TYJ96350.1"/>
    </source>
</evidence>
<feature type="region of interest" description="Disordered" evidence="1">
    <location>
        <begin position="130"/>
        <end position="162"/>
    </location>
</feature>
<accession>A0A5D3B910</accession>
<feature type="compositionally biased region" description="Basic and acidic residues" evidence="1">
    <location>
        <begin position="185"/>
        <end position="198"/>
    </location>
</feature>
<feature type="region of interest" description="Disordered" evidence="1">
    <location>
        <begin position="55"/>
        <end position="77"/>
    </location>
</feature>
<gene>
    <name evidence="3" type="ORF">E5676_scaffold1159G00080</name>
    <name evidence="2" type="ORF">E6C27_scaffold219G002780</name>
</gene>